<evidence type="ECO:0000256" key="2">
    <source>
        <dbReference type="SAM" id="MobiDB-lite"/>
    </source>
</evidence>
<dbReference type="EMBL" id="RBED01000045">
    <property type="protein sequence ID" value="RNL59209.1"/>
    <property type="molecule type" value="Genomic_DNA"/>
</dbReference>
<sequence length="108" mass="11819">MARKVYVQLIDDLTGADAEETVRFSVDGVDYEIDLAAENAAGLRAALAPFIAHSRRVRSAPGNRSARTAPSGRDQTQKIREWAKANGYSPSSRGRISEDIKKAYDDAH</sequence>
<comment type="caution">
    <text evidence="5">The sequence shown here is derived from an EMBL/GenBank/DDBJ whole genome shotgun (WGS) entry which is preliminary data.</text>
</comment>
<dbReference type="Proteomes" id="UP000273807">
    <property type="component" value="Unassembled WGS sequence"/>
</dbReference>
<evidence type="ECO:0000259" key="4">
    <source>
        <dbReference type="Pfam" id="PF23359"/>
    </source>
</evidence>
<dbReference type="OrthoDB" id="4113332at2"/>
<proteinExistence type="predicted"/>
<feature type="domain" description="Lsr2 dimerization" evidence="3">
    <location>
        <begin position="1"/>
        <end position="57"/>
    </location>
</feature>
<evidence type="ECO:0000259" key="3">
    <source>
        <dbReference type="Pfam" id="PF11774"/>
    </source>
</evidence>
<dbReference type="Gene3D" id="4.10.320.10">
    <property type="entry name" value="E3-binding domain"/>
    <property type="match status" value="1"/>
</dbReference>
<accession>A0A3N0C8X7</accession>
<dbReference type="GO" id="GO:0003677">
    <property type="term" value="F:DNA binding"/>
    <property type="evidence" value="ECO:0007669"/>
    <property type="project" value="UniProtKB-KW"/>
</dbReference>
<evidence type="ECO:0000313" key="6">
    <source>
        <dbReference type="Proteomes" id="UP000273807"/>
    </source>
</evidence>
<dbReference type="Pfam" id="PF23359">
    <property type="entry name" value="Lsr2_DNA-bd"/>
    <property type="match status" value="1"/>
</dbReference>
<name>A0A3N0C8X7_9MICC</name>
<keyword evidence="1" id="KW-0238">DNA-binding</keyword>
<feature type="compositionally biased region" description="Basic and acidic residues" evidence="2">
    <location>
        <begin position="95"/>
        <end position="108"/>
    </location>
</feature>
<keyword evidence="6" id="KW-1185">Reference proteome</keyword>
<gene>
    <name evidence="5" type="ORF">D7003_02820</name>
</gene>
<dbReference type="GO" id="GO:0016746">
    <property type="term" value="F:acyltransferase activity"/>
    <property type="evidence" value="ECO:0007669"/>
    <property type="project" value="InterPro"/>
</dbReference>
<evidence type="ECO:0000256" key="1">
    <source>
        <dbReference type="ARBA" id="ARBA00023125"/>
    </source>
</evidence>
<dbReference type="AlphaFoldDB" id="A0A3N0C8X7"/>
<dbReference type="Pfam" id="PF11774">
    <property type="entry name" value="Lsr2"/>
    <property type="match status" value="1"/>
</dbReference>
<protein>
    <submittedName>
        <fullName evidence="5">Lsr2 family protein</fullName>
    </submittedName>
</protein>
<organism evidence="5 6">
    <name type="scientific">Arthrobacter oryzae</name>
    <dbReference type="NCBI Taxonomy" id="409290"/>
    <lineage>
        <taxon>Bacteria</taxon>
        <taxon>Bacillati</taxon>
        <taxon>Actinomycetota</taxon>
        <taxon>Actinomycetes</taxon>
        <taxon>Micrococcales</taxon>
        <taxon>Micrococcaceae</taxon>
        <taxon>Arthrobacter</taxon>
    </lineage>
</organism>
<dbReference type="InterPro" id="IPR036625">
    <property type="entry name" value="E3-bd_dom_sf"/>
</dbReference>
<dbReference type="Gene3D" id="3.30.60.230">
    <property type="entry name" value="Lsr2, dimerization domain"/>
    <property type="match status" value="1"/>
</dbReference>
<dbReference type="InterPro" id="IPR024412">
    <property type="entry name" value="Lsr2_dim_dom"/>
</dbReference>
<feature type="region of interest" description="Disordered" evidence="2">
    <location>
        <begin position="57"/>
        <end position="108"/>
    </location>
</feature>
<dbReference type="InterPro" id="IPR055370">
    <property type="entry name" value="Lsr2_DNA-bd"/>
</dbReference>
<evidence type="ECO:0000313" key="5">
    <source>
        <dbReference type="EMBL" id="RNL59209.1"/>
    </source>
</evidence>
<reference evidence="5 6" key="1">
    <citation type="submission" date="2018-10" db="EMBL/GenBank/DDBJ databases">
        <title>Genome sequencing of Arthrobacter oryzae TNB02.</title>
        <authorList>
            <person name="Cho Y.-J."/>
            <person name="Cho A."/>
            <person name="Kim O.-S."/>
        </authorList>
    </citation>
    <scope>NUCLEOTIDE SEQUENCE [LARGE SCALE GENOMIC DNA]</scope>
    <source>
        <strain evidence="5 6">TNB02</strain>
    </source>
</reference>
<dbReference type="InterPro" id="IPR042261">
    <property type="entry name" value="Lsr2-like_dimerization"/>
</dbReference>
<feature type="domain" description="Lsr2 DNA-binding" evidence="4">
    <location>
        <begin position="72"/>
        <end position="107"/>
    </location>
</feature>